<evidence type="ECO:0000256" key="2">
    <source>
        <dbReference type="ARBA" id="ARBA00006479"/>
    </source>
</evidence>
<organism evidence="4 5">
    <name type="scientific">Vagococcus elongatus</name>
    <dbReference type="NCBI Taxonomy" id="180344"/>
    <lineage>
        <taxon>Bacteria</taxon>
        <taxon>Bacillati</taxon>
        <taxon>Bacillota</taxon>
        <taxon>Bacilli</taxon>
        <taxon>Lactobacillales</taxon>
        <taxon>Enterococcaceae</taxon>
        <taxon>Vagococcus</taxon>
    </lineage>
</organism>
<evidence type="ECO:0000256" key="3">
    <source>
        <dbReference type="ARBA" id="ARBA00022629"/>
    </source>
</evidence>
<evidence type="ECO:0000256" key="1">
    <source>
        <dbReference type="ARBA" id="ARBA00002486"/>
    </source>
</evidence>
<dbReference type="Gene3D" id="3.30.420.40">
    <property type="match status" value="2"/>
</dbReference>
<dbReference type="OrthoDB" id="9796533at2"/>
<dbReference type="PROSITE" id="PS01125">
    <property type="entry name" value="ROK"/>
    <property type="match status" value="1"/>
</dbReference>
<dbReference type="InterPro" id="IPR043129">
    <property type="entry name" value="ATPase_NBD"/>
</dbReference>
<protein>
    <submittedName>
        <fullName evidence="4">MarR family transcriptional regulator</fullName>
    </submittedName>
</protein>
<dbReference type="SUPFAM" id="SSF46785">
    <property type="entry name" value="Winged helix' DNA-binding domain"/>
    <property type="match status" value="1"/>
</dbReference>
<name>A0A430B194_9ENTE</name>
<accession>A0A430B194</accession>
<dbReference type="GO" id="GO:0042732">
    <property type="term" value="P:D-xylose metabolic process"/>
    <property type="evidence" value="ECO:0007669"/>
    <property type="project" value="UniProtKB-KW"/>
</dbReference>
<keyword evidence="3" id="KW-0859">Xylose metabolism</keyword>
<dbReference type="SUPFAM" id="SSF53067">
    <property type="entry name" value="Actin-like ATPase domain"/>
    <property type="match status" value="1"/>
</dbReference>
<dbReference type="InterPro" id="IPR049874">
    <property type="entry name" value="ROK_cs"/>
</dbReference>
<dbReference type="EMBL" id="NGKA01000004">
    <property type="protein sequence ID" value="RSU14095.1"/>
    <property type="molecule type" value="Genomic_DNA"/>
</dbReference>
<dbReference type="Gene3D" id="1.10.10.10">
    <property type="entry name" value="Winged helix-like DNA-binding domain superfamily/Winged helix DNA-binding domain"/>
    <property type="match status" value="1"/>
</dbReference>
<sequence length="384" mass="42719">MITSKYTIRERNEAIILQKIIDENIVSRANLATITNLNKASVSAITKKLMEEELIKEVGIGNASSQGGRKPVLLTFNRRSSLVLALDIGTNYVEGVLSFIDGTFIETIKKRKIDINEQTVITHIREIISELSEYTPETRHGVVGMTVAIHGIVVNNEIVYTPNYPLDHIKLFDELSNSFDFPIFLENEANLAALGEYTFSSKFNSLVSISIHGGIGAGIVENGLLRNGKHGKAGEIGHSILFPGGKQCPCGNEGCLERYASHRALYDQIEDTLNVHNINSDRIKEYYDENNQQVKEILLENANYLSIGINNLSSLYDPEIVVINSSVYQKIPELIDYLNKNLVSRFTRDVIVMNSPLQSSATLLGAVTKSAQNFLNIQNLKFID</sequence>
<comment type="function">
    <text evidence="1">Transcriptional repressor of xylose-utilizing enzymes.</text>
</comment>
<reference evidence="4 5" key="1">
    <citation type="submission" date="2017-05" db="EMBL/GenBank/DDBJ databases">
        <title>Vagococcus spp. assemblies.</title>
        <authorList>
            <person name="Gulvik C.A."/>
        </authorList>
    </citation>
    <scope>NUCLEOTIDE SEQUENCE [LARGE SCALE GENOMIC DNA]</scope>
    <source>
        <strain evidence="4 5">CCUG 51432</strain>
    </source>
</reference>
<keyword evidence="5" id="KW-1185">Reference proteome</keyword>
<dbReference type="Proteomes" id="UP000287605">
    <property type="component" value="Unassembled WGS sequence"/>
</dbReference>
<dbReference type="Pfam" id="PF00480">
    <property type="entry name" value="ROK"/>
    <property type="match status" value="1"/>
</dbReference>
<dbReference type="AlphaFoldDB" id="A0A430B194"/>
<evidence type="ECO:0000313" key="5">
    <source>
        <dbReference type="Proteomes" id="UP000287605"/>
    </source>
</evidence>
<dbReference type="PANTHER" id="PTHR18964:SF149">
    <property type="entry name" value="BIFUNCTIONAL UDP-N-ACETYLGLUCOSAMINE 2-EPIMERASE_N-ACETYLMANNOSAMINE KINASE"/>
    <property type="match status" value="1"/>
</dbReference>
<gene>
    <name evidence="4" type="ORF">CBF29_04220</name>
</gene>
<proteinExistence type="inferred from homology"/>
<comment type="similarity">
    <text evidence="2">Belongs to the ROK (NagC/XylR) family.</text>
</comment>
<dbReference type="RefSeq" id="WP_126807676.1">
    <property type="nucleotide sequence ID" value="NZ_NGKA01000004.1"/>
</dbReference>
<dbReference type="InterPro" id="IPR000600">
    <property type="entry name" value="ROK"/>
</dbReference>
<dbReference type="InterPro" id="IPR036390">
    <property type="entry name" value="WH_DNA-bd_sf"/>
</dbReference>
<evidence type="ECO:0000313" key="4">
    <source>
        <dbReference type="EMBL" id="RSU14095.1"/>
    </source>
</evidence>
<dbReference type="InterPro" id="IPR036388">
    <property type="entry name" value="WH-like_DNA-bd_sf"/>
</dbReference>
<dbReference type="CDD" id="cd24077">
    <property type="entry name" value="ASKHA_ATPase_ROK_SaXylR-like"/>
    <property type="match status" value="1"/>
</dbReference>
<dbReference type="PANTHER" id="PTHR18964">
    <property type="entry name" value="ROK (REPRESSOR, ORF, KINASE) FAMILY"/>
    <property type="match status" value="1"/>
</dbReference>
<keyword evidence="3" id="KW-0119">Carbohydrate metabolism</keyword>
<comment type="caution">
    <text evidence="4">The sequence shown here is derived from an EMBL/GenBank/DDBJ whole genome shotgun (WGS) entry which is preliminary data.</text>
</comment>